<dbReference type="Proteomes" id="UP000823858">
    <property type="component" value="Unassembled WGS sequence"/>
</dbReference>
<dbReference type="PANTHER" id="PTHR46233:SF1">
    <property type="entry name" value="CONSERVED PROTEIN"/>
    <property type="match status" value="1"/>
</dbReference>
<accession>A0A9D2QHU3</accession>
<evidence type="ECO:0000256" key="5">
    <source>
        <dbReference type="SAM" id="MobiDB-lite"/>
    </source>
</evidence>
<keyword evidence="4" id="KW-0862">Zinc</keyword>
<evidence type="ECO:0000256" key="1">
    <source>
        <dbReference type="ARBA" id="ARBA00001947"/>
    </source>
</evidence>
<dbReference type="Gene3D" id="3.60.15.10">
    <property type="entry name" value="Ribonuclease Z/Hydroxyacylglutathione hydrolase-like"/>
    <property type="match status" value="1"/>
</dbReference>
<sequence length="218" mass="23091">MTTETPTTATVTVTRVGPMDNGSYLISAGGNGLLIDAAAEPSRLLDIAAEQQVTITDVLTTHRHADHVGGLTEVLTATGARHHASAQDAADLPESVDVTWGEDPSPDEPRELTTSSDLLNQLGLQYVILRGHTDGGLAVILPAEHAADGLTHLFPGDSLFPGGVGKTDDAETFTRLLDDVTARCFTLPADTIVHPGHGDPTTIGAERPHLDEWRQRGW</sequence>
<evidence type="ECO:0000259" key="6">
    <source>
        <dbReference type="SMART" id="SM00849"/>
    </source>
</evidence>
<gene>
    <name evidence="7" type="ORF">H9751_12645</name>
</gene>
<dbReference type="InterPro" id="IPR051453">
    <property type="entry name" value="MBL_Glyoxalase_II"/>
</dbReference>
<dbReference type="CDD" id="cd06262">
    <property type="entry name" value="metallo-hydrolase-like_MBL-fold"/>
    <property type="match status" value="1"/>
</dbReference>
<dbReference type="GO" id="GO:0017001">
    <property type="term" value="P:antibiotic catabolic process"/>
    <property type="evidence" value="ECO:0007669"/>
    <property type="project" value="InterPro"/>
</dbReference>
<evidence type="ECO:0000256" key="2">
    <source>
        <dbReference type="ARBA" id="ARBA00022723"/>
    </source>
</evidence>
<dbReference type="InterPro" id="IPR001279">
    <property type="entry name" value="Metallo-B-lactamas"/>
</dbReference>
<dbReference type="GO" id="GO:0008800">
    <property type="term" value="F:beta-lactamase activity"/>
    <property type="evidence" value="ECO:0007669"/>
    <property type="project" value="InterPro"/>
</dbReference>
<reference evidence="7" key="1">
    <citation type="journal article" date="2021" name="PeerJ">
        <title>Extensive microbial diversity within the chicken gut microbiome revealed by metagenomics and culture.</title>
        <authorList>
            <person name="Gilroy R."/>
            <person name="Ravi A."/>
            <person name="Getino M."/>
            <person name="Pursley I."/>
            <person name="Horton D.L."/>
            <person name="Alikhan N.F."/>
            <person name="Baker D."/>
            <person name="Gharbi K."/>
            <person name="Hall N."/>
            <person name="Watson M."/>
            <person name="Adriaenssens E.M."/>
            <person name="Foster-Nyarko E."/>
            <person name="Jarju S."/>
            <person name="Secka A."/>
            <person name="Antonio M."/>
            <person name="Oren A."/>
            <person name="Chaudhuri R.R."/>
            <person name="La Ragione R."/>
            <person name="Hildebrand F."/>
            <person name="Pallen M.J."/>
        </authorList>
    </citation>
    <scope>NUCLEOTIDE SEQUENCE</scope>
    <source>
        <strain evidence="7">ChiHjej13B12-4958</strain>
    </source>
</reference>
<feature type="domain" description="Metallo-beta-lactamase" evidence="6">
    <location>
        <begin position="20"/>
        <end position="197"/>
    </location>
</feature>
<proteinExistence type="predicted"/>
<dbReference type="InterPro" id="IPR001018">
    <property type="entry name" value="Beta-lactamase_class-B_CS"/>
</dbReference>
<reference evidence="7" key="2">
    <citation type="submission" date="2021-04" db="EMBL/GenBank/DDBJ databases">
        <authorList>
            <person name="Gilroy R."/>
        </authorList>
    </citation>
    <scope>NUCLEOTIDE SEQUENCE</scope>
    <source>
        <strain evidence="7">ChiHjej13B12-4958</strain>
    </source>
</reference>
<dbReference type="SMART" id="SM00849">
    <property type="entry name" value="Lactamase_B"/>
    <property type="match status" value="1"/>
</dbReference>
<keyword evidence="3" id="KW-0378">Hydrolase</keyword>
<keyword evidence="2" id="KW-0479">Metal-binding</keyword>
<evidence type="ECO:0000313" key="8">
    <source>
        <dbReference type="Proteomes" id="UP000823858"/>
    </source>
</evidence>
<comment type="caution">
    <text evidence="7">The sequence shown here is derived from an EMBL/GenBank/DDBJ whole genome shotgun (WGS) entry which is preliminary data.</text>
</comment>
<dbReference type="PANTHER" id="PTHR46233">
    <property type="entry name" value="HYDROXYACYLGLUTATHIONE HYDROLASE GLOC"/>
    <property type="match status" value="1"/>
</dbReference>
<feature type="region of interest" description="Disordered" evidence="5">
    <location>
        <begin position="82"/>
        <end position="113"/>
    </location>
</feature>
<dbReference type="InterPro" id="IPR036866">
    <property type="entry name" value="RibonucZ/Hydroxyglut_hydro"/>
</dbReference>
<comment type="cofactor">
    <cofactor evidence="1">
        <name>Zn(2+)</name>
        <dbReference type="ChEBI" id="CHEBI:29105"/>
    </cofactor>
</comment>
<dbReference type="EMBL" id="DWVP01000024">
    <property type="protein sequence ID" value="HJC86359.1"/>
    <property type="molecule type" value="Genomic_DNA"/>
</dbReference>
<organism evidence="7 8">
    <name type="scientific">Candidatus Corynebacterium faecigallinarum</name>
    <dbReference type="NCBI Taxonomy" id="2838528"/>
    <lineage>
        <taxon>Bacteria</taxon>
        <taxon>Bacillati</taxon>
        <taxon>Actinomycetota</taxon>
        <taxon>Actinomycetes</taxon>
        <taxon>Mycobacteriales</taxon>
        <taxon>Corynebacteriaceae</taxon>
        <taxon>Corynebacterium</taxon>
    </lineage>
</organism>
<dbReference type="Pfam" id="PF00753">
    <property type="entry name" value="Lactamase_B"/>
    <property type="match status" value="1"/>
</dbReference>
<dbReference type="AlphaFoldDB" id="A0A9D2QHU3"/>
<protein>
    <submittedName>
        <fullName evidence="7">MBL fold metallo-hydrolase</fullName>
    </submittedName>
</protein>
<evidence type="ECO:0000256" key="4">
    <source>
        <dbReference type="ARBA" id="ARBA00022833"/>
    </source>
</evidence>
<dbReference type="GO" id="GO:0008270">
    <property type="term" value="F:zinc ion binding"/>
    <property type="evidence" value="ECO:0007669"/>
    <property type="project" value="InterPro"/>
</dbReference>
<dbReference type="PROSITE" id="PS00743">
    <property type="entry name" value="BETA_LACTAMASE_B_1"/>
    <property type="match status" value="1"/>
</dbReference>
<evidence type="ECO:0000313" key="7">
    <source>
        <dbReference type="EMBL" id="HJC86359.1"/>
    </source>
</evidence>
<dbReference type="SUPFAM" id="SSF56281">
    <property type="entry name" value="Metallo-hydrolase/oxidoreductase"/>
    <property type="match status" value="1"/>
</dbReference>
<evidence type="ECO:0000256" key="3">
    <source>
        <dbReference type="ARBA" id="ARBA00022801"/>
    </source>
</evidence>
<name>A0A9D2QHU3_9CORY</name>